<feature type="transmembrane region" description="Helical" evidence="9">
    <location>
        <begin position="357"/>
        <end position="382"/>
    </location>
</feature>
<evidence type="ECO:0000256" key="7">
    <source>
        <dbReference type="ARBA" id="ARBA00023065"/>
    </source>
</evidence>
<protein>
    <submittedName>
        <fullName evidence="11">Cell volume regulation protein A</fullName>
    </submittedName>
</protein>
<feature type="transmembrane region" description="Helical" evidence="9">
    <location>
        <begin position="271"/>
        <end position="292"/>
    </location>
</feature>
<dbReference type="Proteomes" id="UP000193834">
    <property type="component" value="Unassembled WGS sequence"/>
</dbReference>
<dbReference type="GO" id="GO:0006813">
    <property type="term" value="P:potassium ion transport"/>
    <property type="evidence" value="ECO:0007669"/>
    <property type="project" value="InterPro"/>
</dbReference>
<evidence type="ECO:0000256" key="3">
    <source>
        <dbReference type="ARBA" id="ARBA00022449"/>
    </source>
</evidence>
<proteinExistence type="predicted"/>
<dbReference type="SUPFAM" id="SSF116726">
    <property type="entry name" value="TrkA C-terminal domain-like"/>
    <property type="match status" value="1"/>
</dbReference>
<dbReference type="NCBIfam" id="NF003716">
    <property type="entry name" value="PRK05326.1-3"/>
    <property type="match status" value="1"/>
</dbReference>
<dbReference type="PANTHER" id="PTHR32507">
    <property type="entry name" value="NA(+)/H(+) ANTIPORTER 1"/>
    <property type="match status" value="1"/>
</dbReference>
<keyword evidence="7" id="KW-0406">Ion transport</keyword>
<dbReference type="OrthoDB" id="9810759at2"/>
<organism evidence="11 12">
    <name type="scientific">Paenibacillus aquistagni</name>
    <dbReference type="NCBI Taxonomy" id="1852522"/>
    <lineage>
        <taxon>Bacteria</taxon>
        <taxon>Bacillati</taxon>
        <taxon>Bacillota</taxon>
        <taxon>Bacilli</taxon>
        <taxon>Bacillales</taxon>
        <taxon>Paenibacillaceae</taxon>
        <taxon>Paenibacillus</taxon>
    </lineage>
</organism>
<keyword evidence="12" id="KW-1185">Reference proteome</keyword>
<evidence type="ECO:0000313" key="11">
    <source>
        <dbReference type="EMBL" id="SMG35532.1"/>
    </source>
</evidence>
<feature type="transmembrane region" description="Helical" evidence="9">
    <location>
        <begin position="186"/>
        <end position="204"/>
    </location>
</feature>
<dbReference type="GO" id="GO:1902600">
    <property type="term" value="P:proton transmembrane transport"/>
    <property type="evidence" value="ECO:0007669"/>
    <property type="project" value="InterPro"/>
</dbReference>
<dbReference type="InterPro" id="IPR006153">
    <property type="entry name" value="Cation/H_exchanger_TM"/>
</dbReference>
<dbReference type="NCBIfam" id="NF003715">
    <property type="entry name" value="PRK05326.1-2"/>
    <property type="match status" value="1"/>
</dbReference>
<feature type="transmembrane region" description="Helical" evidence="9">
    <location>
        <begin position="90"/>
        <end position="112"/>
    </location>
</feature>
<evidence type="ECO:0000256" key="5">
    <source>
        <dbReference type="ARBA" id="ARBA00022692"/>
    </source>
</evidence>
<feature type="transmembrane region" description="Helical" evidence="9">
    <location>
        <begin position="118"/>
        <end position="138"/>
    </location>
</feature>
<dbReference type="Pfam" id="PF02080">
    <property type="entry name" value="TrkA_C"/>
    <property type="match status" value="1"/>
</dbReference>
<keyword evidence="3" id="KW-0050">Antiport</keyword>
<dbReference type="InterPro" id="IPR006037">
    <property type="entry name" value="RCK_C"/>
</dbReference>
<keyword evidence="2" id="KW-0813">Transport</keyword>
<dbReference type="PANTHER" id="PTHR32507:SF7">
    <property type="entry name" value="K(+)_H(+) ANTIPORTER NHAP2"/>
    <property type="match status" value="1"/>
</dbReference>
<dbReference type="STRING" id="1852522.SAMN06295960_2040"/>
<feature type="transmembrane region" description="Helical" evidence="9">
    <location>
        <begin position="298"/>
        <end position="318"/>
    </location>
</feature>
<comment type="subcellular location">
    <subcellularLocation>
        <location evidence="1">Cell membrane</location>
        <topology evidence="1">Multi-pass membrane protein</topology>
    </subcellularLocation>
</comment>
<name>A0A1X7K4K5_9BACL</name>
<dbReference type="EMBL" id="FXAZ01000002">
    <property type="protein sequence ID" value="SMG35532.1"/>
    <property type="molecule type" value="Genomic_DNA"/>
</dbReference>
<dbReference type="GO" id="GO:0008324">
    <property type="term" value="F:monoatomic cation transmembrane transporter activity"/>
    <property type="evidence" value="ECO:0007669"/>
    <property type="project" value="InterPro"/>
</dbReference>
<dbReference type="InterPro" id="IPR036721">
    <property type="entry name" value="RCK_C_sf"/>
</dbReference>
<dbReference type="InterPro" id="IPR038770">
    <property type="entry name" value="Na+/solute_symporter_sf"/>
</dbReference>
<dbReference type="Gene3D" id="3.30.70.1450">
    <property type="entry name" value="Regulator of K+ conductance, C-terminal domain"/>
    <property type="match status" value="1"/>
</dbReference>
<dbReference type="AlphaFoldDB" id="A0A1X7K4K5"/>
<keyword evidence="5 9" id="KW-0812">Transmembrane</keyword>
<feature type="transmembrane region" description="Helical" evidence="9">
    <location>
        <begin position="216"/>
        <end position="234"/>
    </location>
</feature>
<evidence type="ECO:0000259" key="10">
    <source>
        <dbReference type="PROSITE" id="PS51202"/>
    </source>
</evidence>
<feature type="transmembrane region" description="Helical" evidence="9">
    <location>
        <begin position="47"/>
        <end position="69"/>
    </location>
</feature>
<evidence type="ECO:0000256" key="9">
    <source>
        <dbReference type="SAM" id="Phobius"/>
    </source>
</evidence>
<dbReference type="RefSeq" id="WP_085494260.1">
    <property type="nucleotide sequence ID" value="NZ_FXAZ01000002.1"/>
</dbReference>
<dbReference type="Pfam" id="PF00999">
    <property type="entry name" value="Na_H_Exchanger"/>
    <property type="match status" value="1"/>
</dbReference>
<evidence type="ECO:0000313" key="12">
    <source>
        <dbReference type="Proteomes" id="UP000193834"/>
    </source>
</evidence>
<keyword evidence="6 9" id="KW-1133">Transmembrane helix</keyword>
<feature type="domain" description="RCK C-terminal" evidence="10">
    <location>
        <begin position="403"/>
        <end position="484"/>
    </location>
</feature>
<evidence type="ECO:0000256" key="2">
    <source>
        <dbReference type="ARBA" id="ARBA00022448"/>
    </source>
</evidence>
<evidence type="ECO:0000256" key="4">
    <source>
        <dbReference type="ARBA" id="ARBA00022475"/>
    </source>
</evidence>
<accession>A0A1X7K4K5</accession>
<feature type="transmembrane region" description="Helical" evidence="9">
    <location>
        <begin position="240"/>
        <end position="259"/>
    </location>
</feature>
<reference evidence="11 12" key="1">
    <citation type="submission" date="2017-04" db="EMBL/GenBank/DDBJ databases">
        <authorList>
            <person name="Afonso C.L."/>
            <person name="Miller P.J."/>
            <person name="Scott M.A."/>
            <person name="Spackman E."/>
            <person name="Goraichik I."/>
            <person name="Dimitrov K.M."/>
            <person name="Suarez D.L."/>
            <person name="Swayne D.E."/>
        </authorList>
    </citation>
    <scope>NUCLEOTIDE SEQUENCE [LARGE SCALE GENOMIC DNA]</scope>
    <source>
        <strain evidence="11 12">11</strain>
    </source>
</reference>
<dbReference type="Gene3D" id="1.20.1530.20">
    <property type="match status" value="1"/>
</dbReference>
<dbReference type="PROSITE" id="PS51202">
    <property type="entry name" value="RCK_C"/>
    <property type="match status" value="1"/>
</dbReference>
<dbReference type="GO" id="GO:0015297">
    <property type="term" value="F:antiporter activity"/>
    <property type="evidence" value="ECO:0007669"/>
    <property type="project" value="UniProtKB-KW"/>
</dbReference>
<feature type="transmembrane region" description="Helical" evidence="9">
    <location>
        <begin position="330"/>
        <end position="351"/>
    </location>
</feature>
<gene>
    <name evidence="11" type="ORF">SAMN06295960_2040</name>
</gene>
<evidence type="ECO:0000256" key="1">
    <source>
        <dbReference type="ARBA" id="ARBA00004651"/>
    </source>
</evidence>
<keyword evidence="8 9" id="KW-0472">Membrane</keyword>
<sequence>MIWTTDELLFLLGLMLFIGVVGAKMTNKLNVPSLVVFIMLGMGLSQFMYFDNAHWTQLFGILALIIILFEGGMHTSWSRMKLTLKPALSLSTIGVAVTAVVVGSCAKFILNLEWMEGMLIGAIVGSTDAAAIFSVIGSKSINRQLKTTLEVESGSNDPMAVFLTLLLIGLTEAPESVSWLHMLSFFVWQMGAGLLLGLFFGLTSSHLLNRIQLSNVGLYPVLAVSLGILTYSIAALMECSGFLAVYVMAIMLGNADITYRYSIVRFNEGFSWMMQIMMFVLLGLLVFPGQLIRVTWQALLLSFILMFVARPIGVWLSLMFSRFNSREKVLISWAGLKGAVPIILATFPLTANVEHGMLFFNVVFFVVLSSALLQGATVSWVADKLGLSQSKQYEEYDHLGRMSEPRSISGSNLHVISFKVWPSSYAEHKRIAELELPGSTSITAVMREMREMPVYGETELHAGDVVYMLAAKGHVQRLQRMFVRHPRKK</sequence>
<keyword evidence="4" id="KW-1003">Cell membrane</keyword>
<evidence type="ECO:0000256" key="6">
    <source>
        <dbReference type="ARBA" id="ARBA00022989"/>
    </source>
</evidence>
<dbReference type="GO" id="GO:0005886">
    <property type="term" value="C:plasma membrane"/>
    <property type="evidence" value="ECO:0007669"/>
    <property type="project" value="UniProtKB-SubCell"/>
</dbReference>
<evidence type="ECO:0000256" key="8">
    <source>
        <dbReference type="ARBA" id="ARBA00023136"/>
    </source>
</evidence>
<feature type="transmembrane region" description="Helical" evidence="9">
    <location>
        <begin position="159"/>
        <end position="180"/>
    </location>
</feature>